<dbReference type="KEGG" id="ptan:CRYO30217_01705"/>
<gene>
    <name evidence="4" type="ORF">CRYO30217_01705</name>
</gene>
<dbReference type="InterPro" id="IPR011110">
    <property type="entry name" value="Reg_prop"/>
</dbReference>
<keyword evidence="1" id="KW-1133">Transmembrane helix</keyword>
<dbReference type="Pfam" id="PF07495">
    <property type="entry name" value="Y_Y_Y"/>
    <property type="match status" value="1"/>
</dbReference>
<evidence type="ECO:0008006" key="6">
    <source>
        <dbReference type="Google" id="ProtNLM"/>
    </source>
</evidence>
<dbReference type="RefSeq" id="WP_258541895.1">
    <property type="nucleotide sequence ID" value="NZ_OU015584.1"/>
</dbReference>
<dbReference type="InterPro" id="IPR036890">
    <property type="entry name" value="HATPase_C_sf"/>
</dbReference>
<protein>
    <recommendedName>
        <fullName evidence="6">Signal transduction histidine kinase internal region domain-containing protein</fullName>
    </recommendedName>
</protein>
<evidence type="ECO:0000313" key="4">
    <source>
        <dbReference type="EMBL" id="CAG5081697.1"/>
    </source>
</evidence>
<keyword evidence="1" id="KW-0812">Transmembrane</keyword>
<dbReference type="SUPFAM" id="SSF55874">
    <property type="entry name" value="ATPase domain of HSP90 chaperone/DNA topoisomerase II/histidine kinase"/>
    <property type="match status" value="1"/>
</dbReference>
<dbReference type="InterPro" id="IPR011123">
    <property type="entry name" value="Y_Y_Y"/>
</dbReference>
<sequence length="951" mass="109197">MYDFQEKTVYSMAQAKNGNVWLGTSNGLYRFDGMDFKKYVYPNYEIEYSNIKIDQFDRVWCSNFSGQLFCVEEDSLKVIIDESYDQELIANYYIVSEDALYYTSHNKSIIHLDLNNNSETVVFSVGKYRCISDSFQKDNEIIFTEVRNSKDVTVRTITLHTLDINNSNISPLDSFQIELYSSKEFAGSLEDKIFYIQNHVSQNLCLIGANNHYCKSSPDFSNQEVNNFLSLNDSVLFMLGVSGTYQYKLHQDSLIKTKWSNLKNSSNLLIDQENNVWISTLDRGVFIQTNNAITATLIHPSESIRKVKQLGNGKYAYLTDESKLYLFTANGPTLIQKDVNPNFNIGYNHYDSTILLPSTDDYYDLSAAQFKTKAFTNYFKHLHPIDEGVCLLTGERLDLVSMDKNYNMNNLGYRLHLKKSPETEYFEAIATVKRSNLITEEGNKNHLYVMFTDGLVHFTKDKEEETMYYDGKPILASAMHSDSSSGIWVGSNTGLIHRIQDGIITQTFDVGSNLLDIQGTDSLVYGLTNVGILRLDISSGESTLINQYDGLLEEEITKIYIENDSLLIWGEHHLQKLPLTYDKTNPIAPRVSINQLSINEEPVKLSENILLGPDENNIEFQFNSLGIKSRKGQIYHFRIKELSDQWEQTSYAAPFARYSQLSPGSYTFELKACNEDGVFSEVKTFHFTIDKPMYQKWWFITAVVLVVLTTLFLLVRYRMSVLRKQNVLEKEKESLKKQTYKSKITAIRAQMNPHFMFNALNTIQEFIVTNQGNVASEYLADFADLMRKYLDQSKEEEISLQEELETMEIYLRLENLRFDNQLDYKIDIKGDIDTYATTIPVMLLQPFVENAIKHGLLHKEGQKKLTISVFNSSNELTIEITDNGIGREASSRINQKKQRKHESFASSAIEERIQLINQTSPHKISIHFDDLMNQSQQPSGTKVTLTIKQSA</sequence>
<dbReference type="GO" id="GO:0000155">
    <property type="term" value="F:phosphorelay sensor kinase activity"/>
    <property type="evidence" value="ECO:0007669"/>
    <property type="project" value="InterPro"/>
</dbReference>
<dbReference type="Pfam" id="PF07494">
    <property type="entry name" value="Reg_prop"/>
    <property type="match status" value="1"/>
</dbReference>
<dbReference type="GO" id="GO:0016020">
    <property type="term" value="C:membrane"/>
    <property type="evidence" value="ECO:0007669"/>
    <property type="project" value="InterPro"/>
</dbReference>
<evidence type="ECO:0000256" key="1">
    <source>
        <dbReference type="SAM" id="Phobius"/>
    </source>
</evidence>
<dbReference type="InterPro" id="IPR010559">
    <property type="entry name" value="Sig_transdc_His_kin_internal"/>
</dbReference>
<feature type="domain" description="Two component regulator three Y" evidence="3">
    <location>
        <begin position="635"/>
        <end position="689"/>
    </location>
</feature>
<keyword evidence="1" id="KW-0472">Membrane</keyword>
<dbReference type="InterPro" id="IPR050640">
    <property type="entry name" value="Bact_2-comp_sensor_kinase"/>
</dbReference>
<dbReference type="InterPro" id="IPR015943">
    <property type="entry name" value="WD40/YVTN_repeat-like_dom_sf"/>
</dbReference>
<dbReference type="PANTHER" id="PTHR34220:SF7">
    <property type="entry name" value="SENSOR HISTIDINE KINASE YPDA"/>
    <property type="match status" value="1"/>
</dbReference>
<reference evidence="4" key="1">
    <citation type="submission" date="2021-04" db="EMBL/GenBank/DDBJ databases">
        <authorList>
            <person name="Rodrigo-Torres L."/>
            <person name="Arahal R. D."/>
            <person name="Lucena T."/>
        </authorList>
    </citation>
    <scope>NUCLEOTIDE SEQUENCE</scope>
    <source>
        <strain evidence="4">AS29M-1</strain>
    </source>
</reference>
<feature type="transmembrane region" description="Helical" evidence="1">
    <location>
        <begin position="697"/>
        <end position="715"/>
    </location>
</feature>
<name>A0A916JMU9_9FLAO</name>
<dbReference type="Proteomes" id="UP000683507">
    <property type="component" value="Chromosome"/>
</dbReference>
<dbReference type="AlphaFoldDB" id="A0A916JMU9"/>
<keyword evidence="5" id="KW-1185">Reference proteome</keyword>
<feature type="domain" description="Signal transduction histidine kinase internal region" evidence="2">
    <location>
        <begin position="743"/>
        <end position="822"/>
    </location>
</feature>
<dbReference type="EMBL" id="OU015584">
    <property type="protein sequence ID" value="CAG5081697.1"/>
    <property type="molecule type" value="Genomic_DNA"/>
</dbReference>
<dbReference type="PANTHER" id="PTHR34220">
    <property type="entry name" value="SENSOR HISTIDINE KINASE YPDA"/>
    <property type="match status" value="1"/>
</dbReference>
<dbReference type="InterPro" id="IPR013783">
    <property type="entry name" value="Ig-like_fold"/>
</dbReference>
<proteinExistence type="predicted"/>
<dbReference type="Gene3D" id="3.30.565.10">
    <property type="entry name" value="Histidine kinase-like ATPase, C-terminal domain"/>
    <property type="match status" value="1"/>
</dbReference>
<evidence type="ECO:0000259" key="2">
    <source>
        <dbReference type="Pfam" id="PF06580"/>
    </source>
</evidence>
<dbReference type="Gene3D" id="2.60.40.10">
    <property type="entry name" value="Immunoglobulins"/>
    <property type="match status" value="1"/>
</dbReference>
<evidence type="ECO:0000313" key="5">
    <source>
        <dbReference type="Proteomes" id="UP000683507"/>
    </source>
</evidence>
<dbReference type="SUPFAM" id="SSF63829">
    <property type="entry name" value="Calcium-dependent phosphotriesterase"/>
    <property type="match status" value="1"/>
</dbReference>
<dbReference type="Gene3D" id="2.130.10.10">
    <property type="entry name" value="YVTN repeat-like/Quinoprotein amine dehydrogenase"/>
    <property type="match status" value="2"/>
</dbReference>
<evidence type="ECO:0000259" key="3">
    <source>
        <dbReference type="Pfam" id="PF07495"/>
    </source>
</evidence>
<dbReference type="Pfam" id="PF06580">
    <property type="entry name" value="His_kinase"/>
    <property type="match status" value="1"/>
</dbReference>
<accession>A0A916JMU9</accession>
<organism evidence="4 5">
    <name type="scientific">Parvicella tangerina</name>
    <dbReference type="NCBI Taxonomy" id="2829795"/>
    <lineage>
        <taxon>Bacteria</taxon>
        <taxon>Pseudomonadati</taxon>
        <taxon>Bacteroidota</taxon>
        <taxon>Flavobacteriia</taxon>
        <taxon>Flavobacteriales</taxon>
        <taxon>Parvicellaceae</taxon>
        <taxon>Parvicella</taxon>
    </lineage>
</organism>